<gene>
    <name evidence="1" type="ORF">CDV31_017275</name>
</gene>
<dbReference type="EMBL" id="NIZV01001010">
    <property type="protein sequence ID" value="RSL78324.1"/>
    <property type="molecule type" value="Genomic_DNA"/>
</dbReference>
<accession>A0A428RLB7</accession>
<protein>
    <submittedName>
        <fullName evidence="1">Uncharacterized protein</fullName>
    </submittedName>
</protein>
<name>A0A428RLB7_9HYPO</name>
<keyword evidence="2" id="KW-1185">Reference proteome</keyword>
<evidence type="ECO:0000313" key="2">
    <source>
        <dbReference type="Proteomes" id="UP000288429"/>
    </source>
</evidence>
<reference evidence="1 2" key="1">
    <citation type="submission" date="2017-06" db="EMBL/GenBank/DDBJ databases">
        <title>Cmopartive genomic analysis of Ambrosia Fusariam Clade fungi.</title>
        <authorList>
            <person name="Stajich J.E."/>
            <person name="Carrillo J."/>
            <person name="Kijimoto T."/>
            <person name="Eskalen A."/>
            <person name="O'Donnell K."/>
            <person name="Kasson M."/>
        </authorList>
    </citation>
    <scope>NUCLEOTIDE SEQUENCE [LARGE SCALE GENOMIC DNA]</scope>
    <source>
        <strain evidence="1 2">NRRL 20438</strain>
    </source>
</reference>
<sequence>MNSSVSCACQQGLVLKLRALSSYGPLPQGVVLAATPSQDLEALVAVAAAKSAILWDIQSPLSTTTHILLSLHQTSALRPP</sequence>
<proteinExistence type="predicted"/>
<dbReference type="Proteomes" id="UP000288429">
    <property type="component" value="Unassembled WGS sequence"/>
</dbReference>
<organism evidence="1 2">
    <name type="scientific">Fusarium ambrosium</name>
    <dbReference type="NCBI Taxonomy" id="131363"/>
    <lineage>
        <taxon>Eukaryota</taxon>
        <taxon>Fungi</taxon>
        <taxon>Dikarya</taxon>
        <taxon>Ascomycota</taxon>
        <taxon>Pezizomycotina</taxon>
        <taxon>Sordariomycetes</taxon>
        <taxon>Hypocreomycetidae</taxon>
        <taxon>Hypocreales</taxon>
        <taxon>Nectriaceae</taxon>
        <taxon>Fusarium</taxon>
        <taxon>Fusarium solani species complex</taxon>
    </lineage>
</organism>
<comment type="caution">
    <text evidence="1">The sequence shown here is derived from an EMBL/GenBank/DDBJ whole genome shotgun (WGS) entry which is preliminary data.</text>
</comment>
<dbReference type="AlphaFoldDB" id="A0A428RLB7"/>
<evidence type="ECO:0000313" key="1">
    <source>
        <dbReference type="EMBL" id="RSL78324.1"/>
    </source>
</evidence>